<dbReference type="PRINTS" id="PR00081">
    <property type="entry name" value="GDHRDH"/>
</dbReference>
<keyword evidence="6" id="KW-1185">Reference proteome</keyword>
<feature type="domain" description="Ketoreductase" evidence="4">
    <location>
        <begin position="18"/>
        <end position="197"/>
    </location>
</feature>
<gene>
    <name evidence="5" type="ORF">DTL70_28955</name>
</gene>
<evidence type="ECO:0000256" key="3">
    <source>
        <dbReference type="SAM" id="MobiDB-lite"/>
    </source>
</evidence>
<feature type="region of interest" description="Disordered" evidence="3">
    <location>
        <begin position="1"/>
        <end position="21"/>
    </location>
</feature>
<dbReference type="SUPFAM" id="SSF51735">
    <property type="entry name" value="NAD(P)-binding Rossmann-fold domains"/>
    <property type="match status" value="1"/>
</dbReference>
<comment type="similarity">
    <text evidence="1">Belongs to the short-chain dehydrogenases/reductases (SDR) family.</text>
</comment>
<name>A0A367EER7_9ACTN</name>
<dbReference type="InterPro" id="IPR020904">
    <property type="entry name" value="Sc_DH/Rdtase_CS"/>
</dbReference>
<dbReference type="InterPro" id="IPR057326">
    <property type="entry name" value="KR_dom"/>
</dbReference>
<dbReference type="PROSITE" id="PS00061">
    <property type="entry name" value="ADH_SHORT"/>
    <property type="match status" value="1"/>
</dbReference>
<dbReference type="SMART" id="SM00822">
    <property type="entry name" value="PKS_KR"/>
    <property type="match status" value="1"/>
</dbReference>
<organism evidence="5 6">
    <name type="scientific">Streptomyces diacarni</name>
    <dbReference type="NCBI Taxonomy" id="2800381"/>
    <lineage>
        <taxon>Bacteria</taxon>
        <taxon>Bacillati</taxon>
        <taxon>Actinomycetota</taxon>
        <taxon>Actinomycetes</taxon>
        <taxon>Kitasatosporales</taxon>
        <taxon>Streptomycetaceae</taxon>
        <taxon>Streptomyces</taxon>
    </lineage>
</organism>
<evidence type="ECO:0000313" key="6">
    <source>
        <dbReference type="Proteomes" id="UP000252914"/>
    </source>
</evidence>
<evidence type="ECO:0000259" key="4">
    <source>
        <dbReference type="SMART" id="SM00822"/>
    </source>
</evidence>
<dbReference type="InterPro" id="IPR002347">
    <property type="entry name" value="SDR_fam"/>
</dbReference>
<comment type="caution">
    <text evidence="5">The sequence shown here is derived from an EMBL/GenBank/DDBJ whole genome shotgun (WGS) entry which is preliminary data.</text>
</comment>
<dbReference type="Proteomes" id="UP000252914">
    <property type="component" value="Unassembled WGS sequence"/>
</dbReference>
<sequence>MTTTTEDRPTSHPPLTGTSALVTGGSRGIGAAIARRLAADGADVALTYVSAEERAKEVAEDIRALGRRALAIRADSASPTEPVEAVHRTAREFGRLDILVNNAGIFPAGPLEELTPDTIDRALAVHVRAALLAAQAAAGHMRAGGRIVTIGSNLADRVPRSGITLYAASKSALNGLTKGLARDLGPRGITANLVHPGSTDTDMNPADSDRADGQRALTALGRYGTPEGIAATVAHLVHPDAGGTTGAAFTVDAGANA</sequence>
<evidence type="ECO:0000313" key="5">
    <source>
        <dbReference type="EMBL" id="RCG16259.1"/>
    </source>
</evidence>
<feature type="compositionally biased region" description="Basic and acidic residues" evidence="3">
    <location>
        <begin position="1"/>
        <end position="10"/>
    </location>
</feature>
<dbReference type="Gene3D" id="3.40.50.720">
    <property type="entry name" value="NAD(P)-binding Rossmann-like Domain"/>
    <property type="match status" value="1"/>
</dbReference>
<dbReference type="Pfam" id="PF13561">
    <property type="entry name" value="adh_short_C2"/>
    <property type="match status" value="1"/>
</dbReference>
<dbReference type="PRINTS" id="PR00080">
    <property type="entry name" value="SDRFAMILY"/>
</dbReference>
<evidence type="ECO:0000256" key="2">
    <source>
        <dbReference type="ARBA" id="ARBA00023002"/>
    </source>
</evidence>
<evidence type="ECO:0000256" key="1">
    <source>
        <dbReference type="ARBA" id="ARBA00006484"/>
    </source>
</evidence>
<dbReference type="GO" id="GO:0016491">
    <property type="term" value="F:oxidoreductase activity"/>
    <property type="evidence" value="ECO:0007669"/>
    <property type="project" value="UniProtKB-KW"/>
</dbReference>
<dbReference type="RefSeq" id="WP_114024966.1">
    <property type="nucleotide sequence ID" value="NZ_QOIN01000061.1"/>
</dbReference>
<dbReference type="FunFam" id="3.40.50.720:FF:000084">
    <property type="entry name" value="Short-chain dehydrogenase reductase"/>
    <property type="match status" value="1"/>
</dbReference>
<keyword evidence="2" id="KW-0560">Oxidoreductase</keyword>
<dbReference type="InterPro" id="IPR036291">
    <property type="entry name" value="NAD(P)-bd_dom_sf"/>
</dbReference>
<dbReference type="EMBL" id="QOIN01000061">
    <property type="protein sequence ID" value="RCG16259.1"/>
    <property type="molecule type" value="Genomic_DNA"/>
</dbReference>
<dbReference type="PANTHER" id="PTHR43639">
    <property type="entry name" value="OXIDOREDUCTASE, SHORT-CHAIN DEHYDROGENASE/REDUCTASE FAMILY (AFU_ORTHOLOGUE AFUA_5G02870)"/>
    <property type="match status" value="1"/>
</dbReference>
<dbReference type="CDD" id="cd05233">
    <property type="entry name" value="SDR_c"/>
    <property type="match status" value="1"/>
</dbReference>
<reference evidence="5 6" key="1">
    <citation type="submission" date="2018-06" db="EMBL/GenBank/DDBJ databases">
        <title>Streptomyces reniochalinae sp. nov. and Streptomyces diacarnus sp. nov. from marine sponges.</title>
        <authorList>
            <person name="Li L."/>
        </authorList>
    </citation>
    <scope>NUCLEOTIDE SEQUENCE [LARGE SCALE GENOMIC DNA]</scope>
    <source>
        <strain evidence="5 6">LHW51701</strain>
    </source>
</reference>
<proteinExistence type="inferred from homology"/>
<accession>A0A367EER7</accession>
<dbReference type="AlphaFoldDB" id="A0A367EER7"/>
<dbReference type="PANTHER" id="PTHR43639:SF1">
    <property type="entry name" value="SHORT-CHAIN DEHYDROGENASE_REDUCTASE FAMILY PROTEIN"/>
    <property type="match status" value="1"/>
</dbReference>
<protein>
    <submittedName>
        <fullName evidence="5">SDR family NAD(P)-dependent oxidoreductase</fullName>
    </submittedName>
</protein>